<keyword evidence="14" id="KW-1185">Reference proteome</keyword>
<protein>
    <recommendedName>
        <fullName evidence="5">UDP-N-acetylglucosamine transferase subunit ALG14</fullName>
    </recommendedName>
    <alternativeName>
        <fullName evidence="10">Asparagine-linked glycosylation protein 14</fullName>
    </alternativeName>
</protein>
<dbReference type="Pfam" id="PF08660">
    <property type="entry name" value="Alg14"/>
    <property type="match status" value="1"/>
</dbReference>
<evidence type="ECO:0000313" key="14">
    <source>
        <dbReference type="Proteomes" id="UP001480595"/>
    </source>
</evidence>
<keyword evidence="13" id="KW-0808">Transferase</keyword>
<feature type="transmembrane region" description="Helical" evidence="12">
    <location>
        <begin position="269"/>
        <end position="291"/>
    </location>
</feature>
<proteinExistence type="inferred from homology"/>
<reference evidence="13 14" key="1">
    <citation type="submission" date="2023-01" db="EMBL/GenBank/DDBJ databases">
        <title>Analysis of 21 Apiospora genomes using comparative genomics revels a genus with tremendous synthesis potential of carbohydrate active enzymes and secondary metabolites.</title>
        <authorList>
            <person name="Sorensen T."/>
        </authorList>
    </citation>
    <scope>NUCLEOTIDE SEQUENCE [LARGE SCALE GENOMIC DNA]</scope>
    <source>
        <strain evidence="13 14">CBS 135458</strain>
    </source>
</reference>
<feature type="transmembrane region" description="Helical" evidence="12">
    <location>
        <begin position="209"/>
        <end position="231"/>
    </location>
</feature>
<comment type="subcellular location">
    <subcellularLocation>
        <location evidence="1">Endoplasmic reticulum membrane</location>
        <topology evidence="1">Single-pass membrane protein</topology>
    </subcellularLocation>
    <subcellularLocation>
        <location evidence="2">Nucleus membrane</location>
        <topology evidence="2">Single-pass membrane protein</topology>
    </subcellularLocation>
</comment>
<feature type="transmembrane region" description="Helical" evidence="12">
    <location>
        <begin position="237"/>
        <end position="257"/>
    </location>
</feature>
<keyword evidence="9 12" id="KW-0472">Membrane</keyword>
<dbReference type="InterPro" id="IPR013969">
    <property type="entry name" value="Oligosacch_biosynth_Alg14"/>
</dbReference>
<dbReference type="GO" id="GO:0016740">
    <property type="term" value="F:transferase activity"/>
    <property type="evidence" value="ECO:0007669"/>
    <property type="project" value="UniProtKB-KW"/>
</dbReference>
<comment type="caution">
    <text evidence="13">The sequence shown here is derived from an EMBL/GenBank/DDBJ whole genome shotgun (WGS) entry which is preliminary data.</text>
</comment>
<evidence type="ECO:0000256" key="3">
    <source>
        <dbReference type="ARBA" id="ARBA00009731"/>
    </source>
</evidence>
<evidence type="ECO:0000256" key="6">
    <source>
        <dbReference type="ARBA" id="ARBA00022692"/>
    </source>
</evidence>
<comment type="similarity">
    <text evidence="3">Belongs to the ALG14 family.</text>
</comment>
<evidence type="ECO:0000256" key="11">
    <source>
        <dbReference type="SAM" id="MobiDB-lite"/>
    </source>
</evidence>
<evidence type="ECO:0000256" key="7">
    <source>
        <dbReference type="ARBA" id="ARBA00022824"/>
    </source>
</evidence>
<keyword evidence="6 12" id="KW-0812">Transmembrane</keyword>
<name>A0ABR1WU02_9PEZI</name>
<comment type="subunit">
    <text evidence="4">Heterodimer with ALG13 to form a functional enzyme.</text>
</comment>
<keyword evidence="8 12" id="KW-1133">Transmembrane helix</keyword>
<evidence type="ECO:0000256" key="12">
    <source>
        <dbReference type="SAM" id="Phobius"/>
    </source>
</evidence>
<dbReference type="Proteomes" id="UP001480595">
    <property type="component" value="Unassembled WGS sequence"/>
</dbReference>
<evidence type="ECO:0000256" key="2">
    <source>
        <dbReference type="ARBA" id="ARBA00004590"/>
    </source>
</evidence>
<dbReference type="RefSeq" id="XP_066721185.1">
    <property type="nucleotide sequence ID" value="XM_066853044.1"/>
</dbReference>
<evidence type="ECO:0000313" key="13">
    <source>
        <dbReference type="EMBL" id="KAK8086661.1"/>
    </source>
</evidence>
<keyword evidence="7" id="KW-0256">Endoplasmic reticulum</keyword>
<feature type="region of interest" description="Disordered" evidence="11">
    <location>
        <begin position="145"/>
        <end position="202"/>
    </location>
</feature>
<dbReference type="PANTHER" id="PTHR12154:SF4">
    <property type="entry name" value="UDP-N-ACETYLGLUCOSAMINE TRANSFERASE SUBUNIT ALG14 HOMOLOG"/>
    <property type="match status" value="1"/>
</dbReference>
<organism evidence="13 14">
    <name type="scientific">Apiospora phragmitis</name>
    <dbReference type="NCBI Taxonomy" id="2905665"/>
    <lineage>
        <taxon>Eukaryota</taxon>
        <taxon>Fungi</taxon>
        <taxon>Dikarya</taxon>
        <taxon>Ascomycota</taxon>
        <taxon>Pezizomycotina</taxon>
        <taxon>Sordariomycetes</taxon>
        <taxon>Xylariomycetidae</taxon>
        <taxon>Amphisphaeriales</taxon>
        <taxon>Apiosporaceae</taxon>
        <taxon>Apiospora</taxon>
    </lineage>
</organism>
<gene>
    <name evidence="13" type="ORF">PG994_001635</name>
</gene>
<sequence length="565" mass="62180">MQGWAAWFYVTRWQDVTKTTRQNYLDQARPEGTGALYAYIHQYVKLTSKVQHDSRHQDGGSETAADPHFMGLSAASSSAGRAYYYSPVFKDQAQQLPSSWQHNIQLHDHALERLGCISTHIVTISFALDSIALVASSEISDAVQSASTASAPVEKEENGLRLRHNNQSSQSRPSAEPSAPDTEEGNLNDAMNSTPASTERADGESIEPYLSFLVLIYHVMLHLTAIAALYLGTDTVAHTSGAFFMVFLIYVSSKLSNLEARSHAPLSRIGLSIPLASVLVLWFLLHALFAYTSTQGFSPLVKACPFGLRFLIMALYFFTLRHKSLVVGGSQPPGTECHIENDFRLYFAGSGGHTGELLQMLTNSPPTDNIHRIWVICHGDETSRQKICDWEAKRKSGKSLVSGYEIVPIRRARRVHQHWATVPVSAIQCAYDIYKVLNQGYPYRGAQSSIKEPGSDHMPGKGYPQVIVTNGPGTGLIIAGVAWLMKLLWCLPANSCKVLFIESIARVKTLSLTGKLFYYTGIATDIVVQHTAVGETYDLRVEEMLTARELSDPGGKLFPGSSGIH</sequence>
<evidence type="ECO:0000256" key="4">
    <source>
        <dbReference type="ARBA" id="ARBA00011335"/>
    </source>
</evidence>
<evidence type="ECO:0000256" key="9">
    <source>
        <dbReference type="ARBA" id="ARBA00023136"/>
    </source>
</evidence>
<evidence type="ECO:0000256" key="10">
    <source>
        <dbReference type="ARBA" id="ARBA00032062"/>
    </source>
</evidence>
<evidence type="ECO:0000256" key="1">
    <source>
        <dbReference type="ARBA" id="ARBA00004389"/>
    </source>
</evidence>
<dbReference type="GeneID" id="92086107"/>
<dbReference type="EMBL" id="JAQQWL010000002">
    <property type="protein sequence ID" value="KAK8086661.1"/>
    <property type="molecule type" value="Genomic_DNA"/>
</dbReference>
<evidence type="ECO:0000256" key="5">
    <source>
        <dbReference type="ARBA" id="ARBA00017467"/>
    </source>
</evidence>
<dbReference type="PANTHER" id="PTHR12154">
    <property type="entry name" value="GLYCOSYL TRANSFERASE-RELATED"/>
    <property type="match status" value="1"/>
</dbReference>
<evidence type="ECO:0000256" key="8">
    <source>
        <dbReference type="ARBA" id="ARBA00022989"/>
    </source>
</evidence>
<feature type="transmembrane region" description="Helical" evidence="12">
    <location>
        <begin position="297"/>
        <end position="318"/>
    </location>
</feature>
<accession>A0ABR1WU02</accession>